<organism evidence="1 2">
    <name type="scientific">Rhodopseudomonas palustris (strain DX-1)</name>
    <dbReference type="NCBI Taxonomy" id="652103"/>
    <lineage>
        <taxon>Bacteria</taxon>
        <taxon>Pseudomonadati</taxon>
        <taxon>Pseudomonadota</taxon>
        <taxon>Alphaproteobacteria</taxon>
        <taxon>Hyphomicrobiales</taxon>
        <taxon>Nitrobacteraceae</taxon>
        <taxon>Rhodopseudomonas</taxon>
    </lineage>
</organism>
<reference evidence="1" key="1">
    <citation type="submission" date="2010-12" db="EMBL/GenBank/DDBJ databases">
        <title>Complete sequence of Rhodopseudomonas palustris DX-1.</title>
        <authorList>
            <consortium name="US DOE Joint Genome Institute"/>
            <person name="Lucas S."/>
            <person name="Copeland A."/>
            <person name="Lapidus A."/>
            <person name="Cheng J.-F."/>
            <person name="Goodwin L."/>
            <person name="Pitluck S."/>
            <person name="Misra M."/>
            <person name="Chertkov O."/>
            <person name="Detter J.C."/>
            <person name="Han C."/>
            <person name="Tapia R."/>
            <person name="Land M."/>
            <person name="Hauser L."/>
            <person name="Kyrpides N."/>
            <person name="Ivanova N."/>
            <person name="Ovchinnikova G."/>
            <person name="Logan B."/>
            <person name="Oda Y."/>
            <person name="Harwood C."/>
            <person name="Woyke T."/>
        </authorList>
    </citation>
    <scope>NUCLEOTIDE SEQUENCE [LARGE SCALE GENOMIC DNA]</scope>
    <source>
        <strain evidence="1">DX-1</strain>
    </source>
</reference>
<dbReference type="AlphaFoldDB" id="E6VL11"/>
<name>E6VL11_RHOPX</name>
<gene>
    <name evidence="1" type="ordered locus">Rpdx1_2923</name>
</gene>
<evidence type="ECO:0000313" key="2">
    <source>
        <dbReference type="Proteomes" id="UP000001402"/>
    </source>
</evidence>
<dbReference type="HOGENOM" id="CLU_3221328_0_0_5"/>
<evidence type="ECO:0000313" key="1">
    <source>
        <dbReference type="EMBL" id="ADU44506.1"/>
    </source>
</evidence>
<dbReference type="KEGG" id="rpx:Rpdx1_2923"/>
<dbReference type="EMBL" id="CP002418">
    <property type="protein sequence ID" value="ADU44506.1"/>
    <property type="molecule type" value="Genomic_DNA"/>
</dbReference>
<sequence length="44" mass="4779">MRNGQSSIPIRMLNGIHDRSNGAIMLRDGRLLGGSPQVFATGPW</sequence>
<dbReference type="Proteomes" id="UP000001402">
    <property type="component" value="Chromosome"/>
</dbReference>
<proteinExistence type="predicted"/>
<accession>E6VL11</accession>
<protein>
    <submittedName>
        <fullName evidence="1">Uncharacterized protein</fullName>
    </submittedName>
</protein>